<keyword evidence="4 8" id="KW-0479">Metal-binding</keyword>
<organism evidence="10">
    <name type="scientific">Acidithiobacillus ferrianus</name>
    <dbReference type="NCBI Taxonomy" id="2678518"/>
    <lineage>
        <taxon>Bacteria</taxon>
        <taxon>Pseudomonadati</taxon>
        <taxon>Pseudomonadota</taxon>
        <taxon>Acidithiobacillia</taxon>
        <taxon>Acidithiobacillales</taxon>
        <taxon>Acidithiobacillaceae</taxon>
        <taxon>Acidithiobacillus</taxon>
    </lineage>
</organism>
<dbReference type="FunFam" id="3.40.140.10:FF:000005">
    <property type="entry name" value="tRNA-specific adenosine deaminase"/>
    <property type="match status" value="1"/>
</dbReference>
<dbReference type="Pfam" id="PF14437">
    <property type="entry name" value="MafB19-deam"/>
    <property type="match status" value="1"/>
</dbReference>
<protein>
    <recommendedName>
        <fullName evidence="8">tRNA-specific adenosine deaminase</fullName>
        <ecNumber evidence="8">3.5.4.33</ecNumber>
    </recommendedName>
</protein>
<dbReference type="InterPro" id="IPR002125">
    <property type="entry name" value="CMP_dCMP_dom"/>
</dbReference>
<evidence type="ECO:0000256" key="7">
    <source>
        <dbReference type="ARBA" id="ARBA00048045"/>
    </source>
</evidence>
<evidence type="ECO:0000259" key="9">
    <source>
        <dbReference type="PROSITE" id="PS51747"/>
    </source>
</evidence>
<dbReference type="CDD" id="cd01285">
    <property type="entry name" value="nucleoside_deaminase"/>
    <property type="match status" value="1"/>
</dbReference>
<evidence type="ECO:0000256" key="5">
    <source>
        <dbReference type="ARBA" id="ARBA00022801"/>
    </source>
</evidence>
<feature type="binding site" evidence="8">
    <location>
        <position position="59"/>
    </location>
    <ligand>
        <name>Zn(2+)</name>
        <dbReference type="ChEBI" id="CHEBI:29105"/>
        <note>catalytic</note>
    </ligand>
</feature>
<feature type="domain" description="CMP/dCMP-type deaminase" evidence="9">
    <location>
        <begin position="7"/>
        <end position="117"/>
    </location>
</feature>
<dbReference type="PANTHER" id="PTHR11079:SF202">
    <property type="entry name" value="TRNA-SPECIFIC ADENOSINE DEAMINASE"/>
    <property type="match status" value="1"/>
</dbReference>
<dbReference type="EMBL" id="WNJL01000015">
    <property type="protein sequence ID" value="NDU41799.1"/>
    <property type="molecule type" value="Genomic_DNA"/>
</dbReference>
<dbReference type="GO" id="GO:0052717">
    <property type="term" value="F:tRNA-specific adenosine-34 deaminase activity"/>
    <property type="evidence" value="ECO:0007669"/>
    <property type="project" value="UniProtKB-UniRule"/>
</dbReference>
<accession>A0A845U6K2</accession>
<dbReference type="InterPro" id="IPR016193">
    <property type="entry name" value="Cytidine_deaminase-like"/>
</dbReference>
<comment type="catalytic activity">
    <reaction evidence="7 8">
        <text>adenosine(34) in tRNA + H2O + H(+) = inosine(34) in tRNA + NH4(+)</text>
        <dbReference type="Rhea" id="RHEA:43168"/>
        <dbReference type="Rhea" id="RHEA-COMP:10373"/>
        <dbReference type="Rhea" id="RHEA-COMP:10374"/>
        <dbReference type="ChEBI" id="CHEBI:15377"/>
        <dbReference type="ChEBI" id="CHEBI:15378"/>
        <dbReference type="ChEBI" id="CHEBI:28938"/>
        <dbReference type="ChEBI" id="CHEBI:74411"/>
        <dbReference type="ChEBI" id="CHEBI:82852"/>
        <dbReference type="EC" id="3.5.4.33"/>
    </reaction>
</comment>
<dbReference type="InterPro" id="IPR058535">
    <property type="entry name" value="MafB19-deam"/>
</dbReference>
<evidence type="ECO:0000256" key="3">
    <source>
        <dbReference type="ARBA" id="ARBA00022694"/>
    </source>
</evidence>
<sequence length="172" mass="18592">MIESWDRRDVEWMRMALDRAAAAAGGGEVPVGAVLLDAGGRVLAAAHNAPIQEHDPSAHAEIRVLRQAARRVENYRLPGSTLYVTLEPCVMCVGAILHARVGRLVYGAADPKAGAVESLFRLLEDTRFNHRVMVRGGVLAASSATLLREFFRARRRQGRGAVNNIAAGEEGV</sequence>
<dbReference type="NCBIfam" id="NF008113">
    <property type="entry name" value="PRK10860.1"/>
    <property type="match status" value="1"/>
</dbReference>
<dbReference type="PANTHER" id="PTHR11079">
    <property type="entry name" value="CYTOSINE DEAMINASE FAMILY MEMBER"/>
    <property type="match status" value="1"/>
</dbReference>
<dbReference type="SUPFAM" id="SSF53927">
    <property type="entry name" value="Cytidine deaminase-like"/>
    <property type="match status" value="1"/>
</dbReference>
<dbReference type="EC" id="3.5.4.33" evidence="8"/>
<gene>
    <name evidence="8 10" type="primary">tadA</name>
    <name evidence="10" type="ORF">GL267_03805</name>
</gene>
<dbReference type="Gene3D" id="3.40.140.10">
    <property type="entry name" value="Cytidine Deaminase, domain 2"/>
    <property type="match status" value="1"/>
</dbReference>
<feature type="binding site" evidence="8">
    <location>
        <position position="92"/>
    </location>
    <ligand>
        <name>Zn(2+)</name>
        <dbReference type="ChEBI" id="CHEBI:29105"/>
        <note>catalytic</note>
    </ligand>
</feature>
<proteinExistence type="inferred from homology"/>
<evidence type="ECO:0000256" key="8">
    <source>
        <dbReference type="HAMAP-Rule" id="MF_00972"/>
    </source>
</evidence>
<evidence type="ECO:0000256" key="1">
    <source>
        <dbReference type="ARBA" id="ARBA00010669"/>
    </source>
</evidence>
<dbReference type="GO" id="GO:0002100">
    <property type="term" value="P:tRNA wobble adenosine to inosine editing"/>
    <property type="evidence" value="ECO:0007669"/>
    <property type="project" value="UniProtKB-UniRule"/>
</dbReference>
<comment type="function">
    <text evidence="8">Catalyzes the deamination of adenosine to inosine at the wobble position 34 of tRNA(Arg2).</text>
</comment>
<dbReference type="InterPro" id="IPR028883">
    <property type="entry name" value="tRNA_aden_deaminase"/>
</dbReference>
<dbReference type="HAMAP" id="MF_00972">
    <property type="entry name" value="tRNA_aden_deaminase"/>
    <property type="match status" value="1"/>
</dbReference>
<dbReference type="RefSeq" id="WP_163096751.1">
    <property type="nucleotide sequence ID" value="NZ_CP127523.1"/>
</dbReference>
<reference evidence="10" key="1">
    <citation type="submission" date="2019-11" db="EMBL/GenBank/DDBJ databases">
        <title>Acidithiobacillus ferrianus sp. nov.: a facultatively anaerobic and extremely acidophilic chemolithoautotroph.</title>
        <authorList>
            <person name="Norris P.R."/>
            <person name="Falagan C."/>
            <person name="Moya-Beltran A."/>
            <person name="Castro M."/>
            <person name="Quatrini R."/>
            <person name="Johnson D.B."/>
        </authorList>
    </citation>
    <scope>NUCLEOTIDE SEQUENCE [LARGE SCALE GENOMIC DNA]</scope>
    <source>
        <strain evidence="10">MG</strain>
    </source>
</reference>
<feature type="active site" description="Proton donor" evidence="8">
    <location>
        <position position="61"/>
    </location>
</feature>
<evidence type="ECO:0000256" key="4">
    <source>
        <dbReference type="ARBA" id="ARBA00022723"/>
    </source>
</evidence>
<evidence type="ECO:0000256" key="2">
    <source>
        <dbReference type="ARBA" id="ARBA00011738"/>
    </source>
</evidence>
<dbReference type="PROSITE" id="PS00903">
    <property type="entry name" value="CYT_DCMP_DEAMINASES_1"/>
    <property type="match status" value="1"/>
</dbReference>
<keyword evidence="3 8" id="KW-0819">tRNA processing</keyword>
<name>A0A845U6K2_9PROT</name>
<dbReference type="InterPro" id="IPR016192">
    <property type="entry name" value="APOBEC/CMP_deaminase_Zn-bd"/>
</dbReference>
<dbReference type="PROSITE" id="PS51747">
    <property type="entry name" value="CYT_DCMP_DEAMINASES_2"/>
    <property type="match status" value="1"/>
</dbReference>
<dbReference type="GO" id="GO:0008270">
    <property type="term" value="F:zinc ion binding"/>
    <property type="evidence" value="ECO:0007669"/>
    <property type="project" value="UniProtKB-UniRule"/>
</dbReference>
<evidence type="ECO:0000256" key="6">
    <source>
        <dbReference type="ARBA" id="ARBA00022833"/>
    </source>
</evidence>
<comment type="subunit">
    <text evidence="2 8">Homodimer.</text>
</comment>
<keyword evidence="6 8" id="KW-0862">Zinc</keyword>
<comment type="caution">
    <text evidence="10">The sequence shown here is derived from an EMBL/GenBank/DDBJ whole genome shotgun (WGS) entry which is preliminary data.</text>
</comment>
<keyword evidence="5 8" id="KW-0378">Hydrolase</keyword>
<comment type="similarity">
    <text evidence="1">Belongs to the cytidine and deoxycytidylate deaminase family. ADAT2 subfamily.</text>
</comment>
<dbReference type="AlphaFoldDB" id="A0A845U6K2"/>
<feature type="binding site" evidence="8">
    <location>
        <position position="89"/>
    </location>
    <ligand>
        <name>Zn(2+)</name>
        <dbReference type="ChEBI" id="CHEBI:29105"/>
        <note>catalytic</note>
    </ligand>
</feature>
<evidence type="ECO:0000313" key="10">
    <source>
        <dbReference type="EMBL" id="NDU41799.1"/>
    </source>
</evidence>
<comment type="cofactor">
    <cofactor evidence="8">
        <name>Zn(2+)</name>
        <dbReference type="ChEBI" id="CHEBI:29105"/>
    </cofactor>
    <text evidence="8">Binds 1 zinc ion per subunit.</text>
</comment>